<proteinExistence type="predicted"/>
<feature type="chain" id="PRO_5027101108" description="Transporter substrate-binding domain-containing protein" evidence="1">
    <location>
        <begin position="23"/>
        <end position="291"/>
    </location>
</feature>
<dbReference type="EMBL" id="WNLA01000028">
    <property type="protein sequence ID" value="MTW05683.1"/>
    <property type="molecule type" value="Genomic_DNA"/>
</dbReference>
<feature type="signal peptide" evidence="1">
    <location>
        <begin position="1"/>
        <end position="22"/>
    </location>
</feature>
<evidence type="ECO:0000313" key="2">
    <source>
        <dbReference type="EMBL" id="MTW05683.1"/>
    </source>
</evidence>
<reference evidence="2 3" key="1">
    <citation type="submission" date="2019-11" db="EMBL/GenBank/DDBJ databases">
        <title>Type strains purchased from KCTC, JCM and DSMZ.</title>
        <authorList>
            <person name="Lu H."/>
        </authorList>
    </citation>
    <scope>NUCLEOTIDE SEQUENCE [LARGE SCALE GENOMIC DNA]</scope>
    <source>
        <strain evidence="2 3">KCTC 42409</strain>
    </source>
</reference>
<evidence type="ECO:0000313" key="3">
    <source>
        <dbReference type="Proteomes" id="UP000484015"/>
    </source>
</evidence>
<sequence length="291" mass="32470">MLRTRASAAMLTLFCFAVPAAAAPLRAAYPKPQTEFEQGFVDLLKLALSRAGGYAPQEWLVHMEKGRAIHELVHGNQLDVVWAVANREREQQMLPVRIPLDKGISGWRLLLVNKGDAAKFGAVRALPDLARWTAGQGQDWADTAVLRANGLPVVTGNNSKGLFSMLIAGRFDYFPRSARQIWAEAEQYQARGLAVEDSLVLHYPAAVYFFVNRNNAALAAALERGLLAAIDDGSFDRLFHATHGEALRRAQFGKRRIFHLNNPDLSPETPLARKQFWYTPDTEARPMRRQP</sequence>
<keyword evidence="1" id="KW-0732">Signal</keyword>
<dbReference type="RefSeq" id="WP_155442029.1">
    <property type="nucleotide sequence ID" value="NZ_WNLA01000028.1"/>
</dbReference>
<evidence type="ECO:0008006" key="4">
    <source>
        <dbReference type="Google" id="ProtNLM"/>
    </source>
</evidence>
<dbReference type="Gene3D" id="3.40.190.10">
    <property type="entry name" value="Periplasmic binding protein-like II"/>
    <property type="match status" value="2"/>
</dbReference>
<dbReference type="AlphaFoldDB" id="A0A6L6Q766"/>
<dbReference type="OrthoDB" id="547680at2"/>
<protein>
    <recommendedName>
        <fullName evidence="4">Transporter substrate-binding domain-containing protein</fullName>
    </recommendedName>
</protein>
<keyword evidence="3" id="KW-1185">Reference proteome</keyword>
<comment type="caution">
    <text evidence="2">The sequence shown here is derived from an EMBL/GenBank/DDBJ whole genome shotgun (WGS) entry which is preliminary data.</text>
</comment>
<organism evidence="2 3">
    <name type="scientific">Pseudoduganella ginsengisoli</name>
    <dbReference type="NCBI Taxonomy" id="1462440"/>
    <lineage>
        <taxon>Bacteria</taxon>
        <taxon>Pseudomonadati</taxon>
        <taxon>Pseudomonadota</taxon>
        <taxon>Betaproteobacteria</taxon>
        <taxon>Burkholderiales</taxon>
        <taxon>Oxalobacteraceae</taxon>
        <taxon>Telluria group</taxon>
        <taxon>Pseudoduganella</taxon>
    </lineage>
</organism>
<accession>A0A6L6Q766</accession>
<dbReference type="SUPFAM" id="SSF53850">
    <property type="entry name" value="Periplasmic binding protein-like II"/>
    <property type="match status" value="1"/>
</dbReference>
<name>A0A6L6Q766_9BURK</name>
<evidence type="ECO:0000256" key="1">
    <source>
        <dbReference type="SAM" id="SignalP"/>
    </source>
</evidence>
<gene>
    <name evidence="2" type="ORF">GM668_26760</name>
</gene>
<dbReference type="Proteomes" id="UP000484015">
    <property type="component" value="Unassembled WGS sequence"/>
</dbReference>